<feature type="domain" description="Periplasmic binding protein" evidence="6">
    <location>
        <begin position="67"/>
        <end position="318"/>
    </location>
</feature>
<dbReference type="OrthoDB" id="9814427at2"/>
<dbReference type="Gene3D" id="3.40.50.2300">
    <property type="match status" value="2"/>
</dbReference>
<keyword evidence="8" id="KW-1185">Reference proteome</keyword>
<evidence type="ECO:0000259" key="6">
    <source>
        <dbReference type="Pfam" id="PF13407"/>
    </source>
</evidence>
<dbReference type="Pfam" id="PF13407">
    <property type="entry name" value="Peripla_BP_4"/>
    <property type="match status" value="1"/>
</dbReference>
<dbReference type="GO" id="GO:0030246">
    <property type="term" value="F:carbohydrate binding"/>
    <property type="evidence" value="ECO:0007669"/>
    <property type="project" value="UniProtKB-ARBA"/>
</dbReference>
<dbReference type="EMBL" id="NOKA02000057">
    <property type="protein sequence ID" value="RDY29921.1"/>
    <property type="molecule type" value="Genomic_DNA"/>
</dbReference>
<dbReference type="AlphaFoldDB" id="A0A371JAX5"/>
<feature type="region of interest" description="Disordered" evidence="4">
    <location>
        <begin position="26"/>
        <end position="54"/>
    </location>
</feature>
<sequence length="354" mass="38160">MKKKLLAMGLILAMTFSMVACSNAKEVNRDAEETKTETTTETTTTETNGATASTKEVKNPYVDDIKIAYVAHDISTPVNQAWLEGIQRECEYYPNITIQSFNGDSSAENQVKIMSEVINQDYDAIIIQCSDGAALADSVAQAESAGIPVITLNLDADTTHSALVQMVDYDAGRLIADKIAEEIGQEGNIVVIQGIAGVSRTDNLEQGFRDTMEKSYPNIKIVASQAADFEKEKATTVMTSFLSQFSDIKAVFAINDAMAEGASLAVQNAGRLNDMVIWGADGEKDALAMIEEGTLTGTIYTNCWDQGSTAAKIALLMIGSEYDSSVLSKTPQVIMEPVIATKDTVGEIAAEDRW</sequence>
<dbReference type="PANTHER" id="PTHR46847">
    <property type="entry name" value="D-ALLOSE-BINDING PERIPLASMIC PROTEIN-RELATED"/>
    <property type="match status" value="1"/>
</dbReference>
<comment type="caution">
    <text evidence="7">The sequence shown here is derived from an EMBL/GenBank/DDBJ whole genome shotgun (WGS) entry which is preliminary data.</text>
</comment>
<dbReference type="Proteomes" id="UP000216411">
    <property type="component" value="Unassembled WGS sequence"/>
</dbReference>
<evidence type="ECO:0000256" key="4">
    <source>
        <dbReference type="SAM" id="MobiDB-lite"/>
    </source>
</evidence>
<protein>
    <submittedName>
        <fullName evidence="7">Sugar ABC transporter substrate-binding protein</fullName>
    </submittedName>
</protein>
<keyword evidence="3 5" id="KW-0732">Signal</keyword>
<feature type="signal peptide" evidence="5">
    <location>
        <begin position="1"/>
        <end position="20"/>
    </location>
</feature>
<dbReference type="RefSeq" id="WP_094376962.1">
    <property type="nucleotide sequence ID" value="NZ_NOKA02000057.1"/>
</dbReference>
<dbReference type="SUPFAM" id="SSF53822">
    <property type="entry name" value="Periplasmic binding protein-like I"/>
    <property type="match status" value="1"/>
</dbReference>
<comment type="subcellular location">
    <subcellularLocation>
        <location evidence="1">Cell envelope</location>
    </subcellularLocation>
</comment>
<reference evidence="7 8" key="1">
    <citation type="journal article" date="2017" name="Genome Announc.">
        <title>Draft Genome Sequence of a Sporulating and Motile Strain of Lachnotalea glycerini Isolated from Water in Quebec City, Canada.</title>
        <authorList>
            <person name="Maheux A.F."/>
            <person name="Boudreau D.K."/>
            <person name="Berube E."/>
            <person name="Boissinot M."/>
            <person name="Raymond F."/>
            <person name="Brodeur S."/>
            <person name="Corbeil J."/>
            <person name="Isabel S."/>
            <person name="Omar R.F."/>
            <person name="Bergeron M.G."/>
        </authorList>
    </citation>
    <scope>NUCLEOTIDE SEQUENCE [LARGE SCALE GENOMIC DNA]</scope>
    <source>
        <strain evidence="7 8">CCRI-19302</strain>
    </source>
</reference>
<comment type="similarity">
    <text evidence="2">Belongs to the bacterial solute-binding protein 2 family.</text>
</comment>
<proteinExistence type="inferred from homology"/>
<evidence type="ECO:0000256" key="3">
    <source>
        <dbReference type="ARBA" id="ARBA00022729"/>
    </source>
</evidence>
<dbReference type="PANTHER" id="PTHR46847:SF1">
    <property type="entry name" value="D-ALLOSE-BINDING PERIPLASMIC PROTEIN-RELATED"/>
    <property type="match status" value="1"/>
</dbReference>
<evidence type="ECO:0000256" key="2">
    <source>
        <dbReference type="ARBA" id="ARBA00007639"/>
    </source>
</evidence>
<evidence type="ECO:0000313" key="8">
    <source>
        <dbReference type="Proteomes" id="UP000216411"/>
    </source>
</evidence>
<name>A0A371JAX5_9FIRM</name>
<dbReference type="PROSITE" id="PS51257">
    <property type="entry name" value="PROKAR_LIPOPROTEIN"/>
    <property type="match status" value="1"/>
</dbReference>
<evidence type="ECO:0000313" key="7">
    <source>
        <dbReference type="EMBL" id="RDY29921.1"/>
    </source>
</evidence>
<gene>
    <name evidence="7" type="ORF">CG710_017455</name>
</gene>
<dbReference type="GO" id="GO:0030313">
    <property type="term" value="C:cell envelope"/>
    <property type="evidence" value="ECO:0007669"/>
    <property type="project" value="UniProtKB-SubCell"/>
</dbReference>
<evidence type="ECO:0000256" key="5">
    <source>
        <dbReference type="SAM" id="SignalP"/>
    </source>
</evidence>
<feature type="chain" id="PRO_5038574761" evidence="5">
    <location>
        <begin position="21"/>
        <end position="354"/>
    </location>
</feature>
<dbReference type="CDD" id="cd01536">
    <property type="entry name" value="PBP1_ABC_sugar_binding-like"/>
    <property type="match status" value="1"/>
</dbReference>
<feature type="compositionally biased region" description="Basic and acidic residues" evidence="4">
    <location>
        <begin position="26"/>
        <end position="38"/>
    </location>
</feature>
<dbReference type="InterPro" id="IPR028082">
    <property type="entry name" value="Peripla_BP_I"/>
</dbReference>
<dbReference type="InterPro" id="IPR025997">
    <property type="entry name" value="SBP_2_dom"/>
</dbReference>
<organism evidence="7 8">
    <name type="scientific">Lachnotalea glycerini</name>
    <dbReference type="NCBI Taxonomy" id="1763509"/>
    <lineage>
        <taxon>Bacteria</taxon>
        <taxon>Bacillati</taxon>
        <taxon>Bacillota</taxon>
        <taxon>Clostridia</taxon>
        <taxon>Lachnospirales</taxon>
        <taxon>Lachnospiraceae</taxon>
        <taxon>Lachnotalea</taxon>
    </lineage>
</organism>
<accession>A0A371JAX5</accession>
<evidence type="ECO:0000256" key="1">
    <source>
        <dbReference type="ARBA" id="ARBA00004196"/>
    </source>
</evidence>